<dbReference type="GO" id="GO:0005737">
    <property type="term" value="C:cytoplasm"/>
    <property type="evidence" value="ECO:0007669"/>
    <property type="project" value="TreeGrafter"/>
</dbReference>
<dbReference type="PANTHER" id="PTHR22826">
    <property type="entry name" value="RHO GUANINE EXCHANGE FACTOR-RELATED"/>
    <property type="match status" value="1"/>
</dbReference>
<reference evidence="5" key="1">
    <citation type="journal article" date="2012" name="Genes Dev.">
        <title>A molecular wound response program associated with regeneration initiation in planarians.</title>
        <authorList>
            <person name="Wenemoser D."/>
            <person name="Lapan S.W."/>
            <person name="Wilkinson A.W."/>
            <person name="Bell G.W."/>
            <person name="Reddien P.W."/>
        </authorList>
    </citation>
    <scope>NUCLEOTIDE SEQUENCE</scope>
</reference>
<name>I1ZID9_SCHMD</name>
<evidence type="ECO:0000259" key="3">
    <source>
        <dbReference type="PROSITE" id="PS50003"/>
    </source>
</evidence>
<dbReference type="SMART" id="SM00325">
    <property type="entry name" value="RhoGEF"/>
    <property type="match status" value="1"/>
</dbReference>
<feature type="region of interest" description="Disordered" evidence="2">
    <location>
        <begin position="547"/>
        <end position="601"/>
    </location>
</feature>
<evidence type="ECO:0000256" key="1">
    <source>
        <dbReference type="ARBA" id="ARBA00022658"/>
    </source>
</evidence>
<dbReference type="InterPro" id="IPR011993">
    <property type="entry name" value="PH-like_dom_sf"/>
</dbReference>
<dbReference type="InterPro" id="IPR000219">
    <property type="entry name" value="DH_dom"/>
</dbReference>
<dbReference type="Gene3D" id="1.20.900.10">
    <property type="entry name" value="Dbl homology (DH) domain"/>
    <property type="match status" value="1"/>
</dbReference>
<evidence type="ECO:0000256" key="2">
    <source>
        <dbReference type="SAM" id="MobiDB-lite"/>
    </source>
</evidence>
<dbReference type="CDD" id="cd00160">
    <property type="entry name" value="RhoGEF"/>
    <property type="match status" value="1"/>
</dbReference>
<feature type="region of interest" description="Disordered" evidence="2">
    <location>
        <begin position="395"/>
        <end position="432"/>
    </location>
</feature>
<feature type="domain" description="PH" evidence="3">
    <location>
        <begin position="266"/>
        <end position="377"/>
    </location>
</feature>
<dbReference type="AlphaFoldDB" id="I1ZID9"/>
<dbReference type="GO" id="GO:0019898">
    <property type="term" value="C:extrinsic component of membrane"/>
    <property type="evidence" value="ECO:0007669"/>
    <property type="project" value="TreeGrafter"/>
</dbReference>
<keyword evidence="1" id="KW-0344">Guanine-nucleotide releasing factor</keyword>
<feature type="region of interest" description="Disordered" evidence="2">
    <location>
        <begin position="446"/>
        <end position="467"/>
    </location>
</feature>
<dbReference type="SUPFAM" id="SSF48065">
    <property type="entry name" value="DBL homology domain (DH-domain)"/>
    <property type="match status" value="1"/>
</dbReference>
<feature type="compositionally biased region" description="Polar residues" evidence="2">
    <location>
        <begin position="578"/>
        <end position="601"/>
    </location>
</feature>
<dbReference type="PROSITE" id="PS50003">
    <property type="entry name" value="PH_DOMAIN"/>
    <property type="match status" value="1"/>
</dbReference>
<proteinExistence type="evidence at transcript level"/>
<dbReference type="PANTHER" id="PTHR22826:SF106">
    <property type="entry name" value="TRIO, ISOFORM A"/>
    <property type="match status" value="1"/>
</dbReference>
<dbReference type="EMBL" id="JX010550">
    <property type="protein sequence ID" value="AFJ24793.1"/>
    <property type="molecule type" value="mRNA"/>
</dbReference>
<feature type="non-terminal residue" evidence="5">
    <location>
        <position position="1"/>
    </location>
</feature>
<dbReference type="InterPro" id="IPR055251">
    <property type="entry name" value="SOS1_NGEF_PH"/>
</dbReference>
<feature type="domain" description="DH" evidence="4">
    <location>
        <begin position="53"/>
        <end position="232"/>
    </location>
</feature>
<organism evidence="5">
    <name type="scientific">Schmidtea mediterranea</name>
    <name type="common">Freshwater planarian flatworm</name>
    <dbReference type="NCBI Taxonomy" id="79327"/>
    <lineage>
        <taxon>Eukaryota</taxon>
        <taxon>Metazoa</taxon>
        <taxon>Spiralia</taxon>
        <taxon>Lophotrochozoa</taxon>
        <taxon>Platyhelminthes</taxon>
        <taxon>Rhabditophora</taxon>
        <taxon>Seriata</taxon>
        <taxon>Tricladida</taxon>
        <taxon>Continenticola</taxon>
        <taxon>Geoplanoidea</taxon>
        <taxon>Dugesiidae</taxon>
        <taxon>Schmidtea</taxon>
    </lineage>
</organism>
<dbReference type="InterPro" id="IPR035899">
    <property type="entry name" value="DBL_dom_sf"/>
</dbReference>
<dbReference type="InterPro" id="IPR051336">
    <property type="entry name" value="RhoGEF_Guanine_NuclExch_SF"/>
</dbReference>
<dbReference type="SUPFAM" id="SSF50729">
    <property type="entry name" value="PH domain-like"/>
    <property type="match status" value="1"/>
</dbReference>
<dbReference type="Pfam" id="PF00621">
    <property type="entry name" value="RhoGEF"/>
    <property type="match status" value="1"/>
</dbReference>
<accession>I1ZID9</accession>
<protein>
    <submittedName>
        <fullName evidence="5">Triple functional domain protein</fullName>
    </submittedName>
</protein>
<dbReference type="Pfam" id="PF22697">
    <property type="entry name" value="SOS1_NGEF_PH"/>
    <property type="match status" value="1"/>
</dbReference>
<sequence>VEYVESNTINEKFLDESEDSQYQVVDSLINEPQLVDITSADNEADKIEAYKLRRMEPINELVVSERNYVSRLKIVSEKYMPLIDDPNVFVPEDLSNKWRILWGNWVQLDEWHTSFLERIEKIVLDDPDLIPKLFLDSRSRLRTIYSKYCENHRKASVIAEQYRDYFDERRIVIGDKQDVVSHLMQPVQRIMRYQLPMSLIVKLTKRASLPSLHMWEKALDIMKEIPKDTQLILEAARIDGFPQSITALGYIRMRGELSVAVSSKAELEREGFSVSDLKFLDRKVFLFDQMLLMTEEVKVKRKDPFTQSTYLFKNAINVNKMKFHPQCSFGNDGDQLEHDIIFMISDESPGREKMYVINPTTAENREQWVIQLRDIQRMQQDFLLALQDPKRFASKVDSGGKDSNFLKPVSDPSKDGNSGSKKKQKWPTFNAGKSGSMLIKHLRPHSEKLADNSTLSSSRGSSADRKGLHFDDKLSRINCLNTSDSELNKYPDSMSVNAKDMKKTTCDLLNDDDSATIKPRAYRSAFSFRLKRSKCDNKINTHCHSKSDELGVANSQPLSPGASTAPVSGVTSHKKKSSNILHIFTSNRNKNKTPSTSQNND</sequence>
<dbReference type="Gene3D" id="2.30.29.30">
    <property type="entry name" value="Pleckstrin-homology domain (PH domain)/Phosphotyrosine-binding domain (PTB)"/>
    <property type="match status" value="1"/>
</dbReference>
<evidence type="ECO:0000313" key="5">
    <source>
        <dbReference type="EMBL" id="AFJ24793.1"/>
    </source>
</evidence>
<dbReference type="GO" id="GO:0007411">
    <property type="term" value="P:axon guidance"/>
    <property type="evidence" value="ECO:0007669"/>
    <property type="project" value="TreeGrafter"/>
</dbReference>
<dbReference type="InterPro" id="IPR001849">
    <property type="entry name" value="PH_domain"/>
</dbReference>
<dbReference type="GO" id="GO:0005085">
    <property type="term" value="F:guanyl-nucleotide exchange factor activity"/>
    <property type="evidence" value="ECO:0007669"/>
    <property type="project" value="UniProtKB-KW"/>
</dbReference>
<feature type="compositionally biased region" description="Polar residues" evidence="2">
    <location>
        <begin position="451"/>
        <end position="461"/>
    </location>
</feature>
<dbReference type="PROSITE" id="PS50010">
    <property type="entry name" value="DH_2"/>
    <property type="match status" value="1"/>
</dbReference>
<evidence type="ECO:0000259" key="4">
    <source>
        <dbReference type="PROSITE" id="PS50010"/>
    </source>
</evidence>
<feature type="compositionally biased region" description="Polar residues" evidence="2">
    <location>
        <begin position="553"/>
        <end position="571"/>
    </location>
</feature>